<evidence type="ECO:0000313" key="3">
    <source>
        <dbReference type="EMBL" id="SEG90237.1"/>
    </source>
</evidence>
<dbReference type="PANTHER" id="PTHR35525">
    <property type="entry name" value="BLL6575 PROTEIN"/>
    <property type="match status" value="1"/>
</dbReference>
<evidence type="ECO:0000313" key="4">
    <source>
        <dbReference type="Proteomes" id="UP000236754"/>
    </source>
</evidence>
<evidence type="ECO:0000259" key="2">
    <source>
        <dbReference type="Pfam" id="PF11706"/>
    </source>
</evidence>
<evidence type="ECO:0000256" key="1">
    <source>
        <dbReference type="SAM" id="MobiDB-lite"/>
    </source>
</evidence>
<dbReference type="RefSeq" id="WP_103889880.1">
    <property type="nucleotide sequence ID" value="NZ_FNVU01000021.1"/>
</dbReference>
<dbReference type="Gene3D" id="1.10.3300.10">
    <property type="entry name" value="Jann2411-like domain"/>
    <property type="match status" value="1"/>
</dbReference>
<protein>
    <submittedName>
        <fullName evidence="3">Conserved protein containing a Zn-ribbon-like motif, possibly RNA-binding</fullName>
    </submittedName>
</protein>
<sequence length="225" mass="23279">MQVDHLALALAVTVRHDGNGGVADDLAEPAGLTAWVRGQGPALEEFGFSVAGEDGRGGPDRQVLFRADRAALDAAVEVRTALRALFARAVLPGAPSKADAGRLPDAGAALERLNAAAARVPVTPRLAWPADARPVADCAATGRHPAADLLAAALARAGIAFLAGPDSARLRACPAPRCVRYFVQAHARQEWCKPSCGNRARVARHHARHRTPSAEGSNPPAATAG</sequence>
<proteinExistence type="predicted"/>
<feature type="domain" description="Zinc finger CGNR" evidence="2">
    <location>
        <begin position="169"/>
        <end position="209"/>
    </location>
</feature>
<feature type="region of interest" description="Disordered" evidence="1">
    <location>
        <begin position="203"/>
        <end position="225"/>
    </location>
</feature>
<reference evidence="3 4" key="1">
    <citation type="submission" date="2016-10" db="EMBL/GenBank/DDBJ databases">
        <authorList>
            <person name="de Groot N.N."/>
        </authorList>
    </citation>
    <scope>NUCLEOTIDE SEQUENCE [LARGE SCALE GENOMIC DNA]</scope>
    <source>
        <strain evidence="3 4">CGMCC 4.2023</strain>
    </source>
</reference>
<dbReference type="SUPFAM" id="SSF160904">
    <property type="entry name" value="Jann2411-like"/>
    <property type="match status" value="1"/>
</dbReference>
<name>A0A1H6DY42_9ACTN</name>
<dbReference type="InterPro" id="IPR021005">
    <property type="entry name" value="Znf_CGNR"/>
</dbReference>
<gene>
    <name evidence="3" type="ORF">SAMN05216223_121119</name>
</gene>
<dbReference type="InterPro" id="IPR010852">
    <property type="entry name" value="ABATE"/>
</dbReference>
<dbReference type="Proteomes" id="UP000236754">
    <property type="component" value="Unassembled WGS sequence"/>
</dbReference>
<dbReference type="AlphaFoldDB" id="A0A1H6DY42"/>
<keyword evidence="4" id="KW-1185">Reference proteome</keyword>
<dbReference type="PANTHER" id="PTHR35525:SF3">
    <property type="entry name" value="BLL6575 PROTEIN"/>
    <property type="match status" value="1"/>
</dbReference>
<dbReference type="Pfam" id="PF07336">
    <property type="entry name" value="ABATE"/>
    <property type="match status" value="1"/>
</dbReference>
<dbReference type="OrthoDB" id="3211108at2"/>
<organism evidence="3 4">
    <name type="scientific">Actinacidiphila yanglinensis</name>
    <dbReference type="NCBI Taxonomy" id="310779"/>
    <lineage>
        <taxon>Bacteria</taxon>
        <taxon>Bacillati</taxon>
        <taxon>Actinomycetota</taxon>
        <taxon>Actinomycetes</taxon>
        <taxon>Kitasatosporales</taxon>
        <taxon>Streptomycetaceae</taxon>
        <taxon>Actinacidiphila</taxon>
    </lineage>
</organism>
<dbReference type="Pfam" id="PF11706">
    <property type="entry name" value="zf-CGNR"/>
    <property type="match status" value="1"/>
</dbReference>
<accession>A0A1H6DY42</accession>
<dbReference type="InterPro" id="IPR023286">
    <property type="entry name" value="ABATE_dom_sf"/>
</dbReference>
<dbReference type="EMBL" id="FNVU01000021">
    <property type="protein sequence ID" value="SEG90237.1"/>
    <property type="molecule type" value="Genomic_DNA"/>
</dbReference>